<evidence type="ECO:0000313" key="1">
    <source>
        <dbReference type="EMBL" id="OHU56434.1"/>
    </source>
</evidence>
<evidence type="ECO:0000313" key="2">
    <source>
        <dbReference type="EMBL" id="OHU76644.1"/>
    </source>
</evidence>
<reference evidence="3 4" key="1">
    <citation type="submission" date="2016-10" db="EMBL/GenBank/DDBJ databases">
        <title>Evaluation of Human, Veterinary and Environmental Mycobacterium chelonae Isolates by Core Genome Phylogenomic Analysis, Targeted Gene Comparison, and Anti-microbial Susceptibility Patterns: A Tale of Mistaken Identities.</title>
        <authorList>
            <person name="Fogelson S.B."/>
            <person name="Camus A.C."/>
            <person name="Lorenz W."/>
            <person name="Vasireddy R."/>
            <person name="Vasireddy S."/>
            <person name="Smith T."/>
            <person name="Brown-Elliott B.A."/>
            <person name="Wallace R.J.Jr."/>
            <person name="Hasan N.A."/>
            <person name="Reischl U."/>
            <person name="Sanchez S."/>
        </authorList>
    </citation>
    <scope>NUCLEOTIDE SEQUENCE [LARGE SCALE GENOMIC DNA]</scope>
    <source>
        <strain evidence="1 4">15515</strain>
        <strain evidence="2 3">15518</strain>
    </source>
</reference>
<dbReference type="AlphaFoldDB" id="A0A1S1LQ72"/>
<dbReference type="EMBL" id="MLIS01000002">
    <property type="protein sequence ID" value="OHU76644.1"/>
    <property type="molecule type" value="Genomic_DNA"/>
</dbReference>
<gene>
    <name evidence="1" type="ORF">BKG82_14275</name>
    <name evidence="2" type="ORF">BKG84_21010</name>
</gene>
<name>A0A1S1LQ72_MYCCH</name>
<evidence type="ECO:0000313" key="3">
    <source>
        <dbReference type="Proteomes" id="UP000179441"/>
    </source>
</evidence>
<dbReference type="Proteomes" id="UP000179441">
    <property type="component" value="Unassembled WGS sequence"/>
</dbReference>
<protein>
    <submittedName>
        <fullName evidence="1">Uncharacterized protein</fullName>
    </submittedName>
</protein>
<accession>A0A1S1LQ72</accession>
<dbReference type="Proteomes" id="UP000180043">
    <property type="component" value="Unassembled WGS sequence"/>
</dbReference>
<organism evidence="1 4">
    <name type="scientific">Mycobacteroides chelonae</name>
    <name type="common">Mycobacterium chelonae</name>
    <dbReference type="NCBI Taxonomy" id="1774"/>
    <lineage>
        <taxon>Bacteria</taxon>
        <taxon>Bacillati</taxon>
        <taxon>Actinomycetota</taxon>
        <taxon>Actinomycetes</taxon>
        <taxon>Mycobacteriales</taxon>
        <taxon>Mycobacteriaceae</taxon>
        <taxon>Mycobacteroides</taxon>
    </lineage>
</organism>
<sequence length="119" mass="13522">MDGAWWPQDDGLIARELSPLIDELFEHIGTVSQVSLNWKPGSSRSCMRSVAMPQYLANRPFHWVVTLRGEYRTVRMLMVPARTNKLLARRIMRLTAQMPLLDSSSQDQVTAALRIILAA</sequence>
<keyword evidence="3" id="KW-1185">Reference proteome</keyword>
<dbReference type="EMBL" id="MLIQ01000016">
    <property type="protein sequence ID" value="OHU56434.1"/>
    <property type="molecule type" value="Genomic_DNA"/>
</dbReference>
<proteinExistence type="predicted"/>
<evidence type="ECO:0000313" key="4">
    <source>
        <dbReference type="Proteomes" id="UP000180043"/>
    </source>
</evidence>
<dbReference type="RefSeq" id="WP_005093428.1">
    <property type="nucleotide sequence ID" value="NZ_CP050145.1"/>
</dbReference>
<dbReference type="Pfam" id="PF19457">
    <property type="entry name" value="DUF5994"/>
    <property type="match status" value="1"/>
</dbReference>
<comment type="caution">
    <text evidence="1">The sequence shown here is derived from an EMBL/GenBank/DDBJ whole genome shotgun (WGS) entry which is preliminary data.</text>
</comment>
<dbReference type="InterPro" id="IPR046036">
    <property type="entry name" value="DUF5994"/>
</dbReference>